<dbReference type="RefSeq" id="WP_344803569.1">
    <property type="nucleotide sequence ID" value="NZ_BAABBO010000001.1"/>
</dbReference>
<dbReference type="InterPro" id="IPR036255">
    <property type="entry name" value="YgfB-like_sf"/>
</dbReference>
<dbReference type="InterPro" id="IPR011978">
    <property type="entry name" value="YgfB-like"/>
</dbReference>
<organism evidence="1 2">
    <name type="scientific">Allohahella marinimesophila</name>
    <dbReference type="NCBI Taxonomy" id="1054972"/>
    <lineage>
        <taxon>Bacteria</taxon>
        <taxon>Pseudomonadati</taxon>
        <taxon>Pseudomonadota</taxon>
        <taxon>Gammaproteobacteria</taxon>
        <taxon>Oceanospirillales</taxon>
        <taxon>Hahellaceae</taxon>
        <taxon>Allohahella</taxon>
    </lineage>
</organism>
<dbReference type="SUPFAM" id="SSF101327">
    <property type="entry name" value="YgfB-like"/>
    <property type="match status" value="1"/>
</dbReference>
<dbReference type="Proteomes" id="UP001501337">
    <property type="component" value="Unassembled WGS sequence"/>
</dbReference>
<dbReference type="EMBL" id="BAABBO010000001">
    <property type="protein sequence ID" value="GAA3951590.1"/>
    <property type="molecule type" value="Genomic_DNA"/>
</dbReference>
<proteinExistence type="predicted"/>
<evidence type="ECO:0000313" key="2">
    <source>
        <dbReference type="Proteomes" id="UP001501337"/>
    </source>
</evidence>
<protein>
    <recommendedName>
        <fullName evidence="3">YecA family protein</fullName>
    </recommendedName>
</protein>
<reference evidence="2" key="1">
    <citation type="journal article" date="2019" name="Int. J. Syst. Evol. Microbiol.">
        <title>The Global Catalogue of Microorganisms (GCM) 10K type strain sequencing project: providing services to taxonomists for standard genome sequencing and annotation.</title>
        <authorList>
            <consortium name="The Broad Institute Genomics Platform"/>
            <consortium name="The Broad Institute Genome Sequencing Center for Infectious Disease"/>
            <person name="Wu L."/>
            <person name="Ma J."/>
        </authorList>
    </citation>
    <scope>NUCLEOTIDE SEQUENCE [LARGE SCALE GENOMIC DNA]</scope>
    <source>
        <strain evidence="2">JCM 17555</strain>
    </source>
</reference>
<keyword evidence="2" id="KW-1185">Reference proteome</keyword>
<evidence type="ECO:0000313" key="1">
    <source>
        <dbReference type="EMBL" id="GAA3951590.1"/>
    </source>
</evidence>
<comment type="caution">
    <text evidence="1">The sequence shown here is derived from an EMBL/GenBank/DDBJ whole genome shotgun (WGS) entry which is preliminary data.</text>
</comment>
<dbReference type="Gene3D" id="1.20.120.740">
    <property type="entry name" value="YgfB uncharacterised protein family UPF0149, PF03695"/>
    <property type="match status" value="1"/>
</dbReference>
<gene>
    <name evidence="1" type="ORF">GCM10022278_08360</name>
</gene>
<sequence length="214" mass="23367">MADASGLPQAYPYSLDDMQRLEALLFSDRFPDAIDCVGLHGLCSALAVGPSHDDAFDLAAFILGAESIESDERKQAGEDSVNCSPEEAAFLSDRTSALVKHIRRQLDNEQLPALPDEIETDKDAADEDSQTALENWCLGFTEIVLTLEDRWFAEQADEIATLIAPILAVADVEDLSDDTELATTSLAELLERGADGDFSIPERLIDLYLIFNGE</sequence>
<dbReference type="Pfam" id="PF03695">
    <property type="entry name" value="UPF0149"/>
    <property type="match status" value="1"/>
</dbReference>
<accession>A0ABP7NPP5</accession>
<evidence type="ECO:0008006" key="3">
    <source>
        <dbReference type="Google" id="ProtNLM"/>
    </source>
</evidence>
<name>A0ABP7NPP5_9GAMM</name>